<organism evidence="1 2">
    <name type="scientific">Thioclava pacifica DSM 10166</name>
    <dbReference type="NCBI Taxonomy" id="1353537"/>
    <lineage>
        <taxon>Bacteria</taxon>
        <taxon>Pseudomonadati</taxon>
        <taxon>Pseudomonadota</taxon>
        <taxon>Alphaproteobacteria</taxon>
        <taxon>Rhodobacterales</taxon>
        <taxon>Paracoccaceae</taxon>
        <taxon>Thioclava</taxon>
    </lineage>
</organism>
<gene>
    <name evidence="1" type="ORF">TP2_09580</name>
</gene>
<name>A0A074J5C0_9RHOB</name>
<reference evidence="1 2" key="1">
    <citation type="submission" date="2013-07" db="EMBL/GenBank/DDBJ databases">
        <title>Thioclava pacifica DSM 10166 Genome Sequencing.</title>
        <authorList>
            <person name="Lai Q."/>
            <person name="Shao Z."/>
        </authorList>
    </citation>
    <scope>NUCLEOTIDE SEQUENCE [LARGE SCALE GENOMIC DNA]</scope>
    <source>
        <strain evidence="1 2">DSM 10166</strain>
    </source>
</reference>
<evidence type="ECO:0000313" key="1">
    <source>
        <dbReference type="EMBL" id="KEO51719.1"/>
    </source>
</evidence>
<evidence type="ECO:0000313" key="2">
    <source>
        <dbReference type="Proteomes" id="UP000027432"/>
    </source>
</evidence>
<sequence>MCYLDICGKAGLRRLRGHLRGKVRDYLLSLCQIGKR</sequence>
<keyword evidence="2" id="KW-1185">Reference proteome</keyword>
<dbReference type="Proteomes" id="UP000027432">
    <property type="component" value="Unassembled WGS sequence"/>
</dbReference>
<proteinExistence type="predicted"/>
<accession>A0A074J5C0</accession>
<comment type="caution">
    <text evidence="1">The sequence shown here is derived from an EMBL/GenBank/DDBJ whole genome shotgun (WGS) entry which is preliminary data.</text>
</comment>
<protein>
    <submittedName>
        <fullName evidence="1">Uncharacterized protein</fullName>
    </submittedName>
</protein>
<dbReference type="AlphaFoldDB" id="A0A074J5C0"/>
<dbReference type="EMBL" id="AUND01000034">
    <property type="protein sequence ID" value="KEO51719.1"/>
    <property type="molecule type" value="Genomic_DNA"/>
</dbReference>
<dbReference type="STRING" id="1353537.TP2_09580"/>